<keyword evidence="7" id="KW-1185">Reference proteome</keyword>
<reference evidence="6 7" key="1">
    <citation type="journal article" date="2018" name="Genome Biol. Evol.">
        <title>Multiple Roots of Fruiting Body Formation in Amoebozoa.</title>
        <authorList>
            <person name="Hillmann F."/>
            <person name="Forbes G."/>
            <person name="Novohradska S."/>
            <person name="Ferling I."/>
            <person name="Riege K."/>
            <person name="Groth M."/>
            <person name="Westermann M."/>
            <person name="Marz M."/>
            <person name="Spaller T."/>
            <person name="Winckler T."/>
            <person name="Schaap P."/>
            <person name="Glockner G."/>
        </authorList>
    </citation>
    <scope>NUCLEOTIDE SEQUENCE [LARGE SCALE GENOMIC DNA]</scope>
    <source>
        <strain evidence="6 7">Jena</strain>
    </source>
</reference>
<proteinExistence type="inferred from homology"/>
<evidence type="ECO:0000313" key="7">
    <source>
        <dbReference type="Proteomes" id="UP000241769"/>
    </source>
</evidence>
<sequence>MSKGCYDWNVAVITGGGGGLGKALAKSLIKKGKKVILMGRTEANLIETAKEIGAVDHHVLDVSQLDTISSSVERLFDKHPEIDCLINNAGVQKPLNFAEPDSVKDSDVLSEINTNITGLVSLTTAFLKHFTKPTCVQNVSSGLAFVPIQGCPVYCATKAFVHSFTLTLRHQLRKSNIIEIIPPLVESNLHRDHSNADDFTKEKMPYALTQDEFIADIEAGWDKGLDEVAAGTAAGRAETWRKAFGATFNQMNPQ</sequence>
<evidence type="ECO:0000256" key="2">
    <source>
        <dbReference type="ARBA" id="ARBA00023002"/>
    </source>
</evidence>
<organism evidence="6 7">
    <name type="scientific">Planoprotostelium fungivorum</name>
    <dbReference type="NCBI Taxonomy" id="1890364"/>
    <lineage>
        <taxon>Eukaryota</taxon>
        <taxon>Amoebozoa</taxon>
        <taxon>Evosea</taxon>
        <taxon>Variosea</taxon>
        <taxon>Cavosteliida</taxon>
        <taxon>Cavosteliaceae</taxon>
        <taxon>Planoprotostelium</taxon>
    </lineage>
</organism>
<dbReference type="Gene3D" id="3.40.50.720">
    <property type="entry name" value="NAD(P)-binding Rossmann-like Domain"/>
    <property type="match status" value="1"/>
</dbReference>
<dbReference type="Proteomes" id="UP000241769">
    <property type="component" value="Unassembled WGS sequence"/>
</dbReference>
<dbReference type="PRINTS" id="PR00081">
    <property type="entry name" value="GDHRDH"/>
</dbReference>
<gene>
    <name evidence="6" type="ORF">PROFUN_01048</name>
</gene>
<dbReference type="InterPro" id="IPR036291">
    <property type="entry name" value="NAD(P)-bd_dom_sf"/>
</dbReference>
<dbReference type="GO" id="GO:0016491">
    <property type="term" value="F:oxidoreductase activity"/>
    <property type="evidence" value="ECO:0007669"/>
    <property type="project" value="UniProtKB-KW"/>
</dbReference>
<dbReference type="InterPro" id="IPR057326">
    <property type="entry name" value="KR_dom"/>
</dbReference>
<name>A0A2P6N4J4_9EUKA</name>
<dbReference type="PANTHER" id="PTHR44196:SF1">
    <property type="entry name" value="DEHYDROGENASE_REDUCTASE SDR FAMILY MEMBER 7B"/>
    <property type="match status" value="1"/>
</dbReference>
<comment type="similarity">
    <text evidence="1 4">Belongs to the short-chain dehydrogenases/reductases (SDR) family.</text>
</comment>
<evidence type="ECO:0000313" key="6">
    <source>
        <dbReference type="EMBL" id="PRP78875.1"/>
    </source>
</evidence>
<dbReference type="PRINTS" id="PR00080">
    <property type="entry name" value="SDRFAMILY"/>
</dbReference>
<evidence type="ECO:0000256" key="3">
    <source>
        <dbReference type="ARBA" id="ARBA00037096"/>
    </source>
</evidence>
<feature type="domain" description="Ketoreductase" evidence="5">
    <location>
        <begin position="9"/>
        <end position="187"/>
    </location>
</feature>
<dbReference type="EMBL" id="MDYQ01000207">
    <property type="protein sequence ID" value="PRP78875.1"/>
    <property type="molecule type" value="Genomic_DNA"/>
</dbReference>
<evidence type="ECO:0000256" key="4">
    <source>
        <dbReference type="RuleBase" id="RU000363"/>
    </source>
</evidence>
<protein>
    <recommendedName>
        <fullName evidence="5">Ketoreductase domain-containing protein</fullName>
    </recommendedName>
</protein>
<keyword evidence="2" id="KW-0560">Oxidoreductase</keyword>
<dbReference type="SMART" id="SM00822">
    <property type="entry name" value="PKS_KR"/>
    <property type="match status" value="1"/>
</dbReference>
<dbReference type="InParanoid" id="A0A2P6N4J4"/>
<dbReference type="PANTHER" id="PTHR44196">
    <property type="entry name" value="DEHYDROGENASE/REDUCTASE SDR FAMILY MEMBER 7B"/>
    <property type="match status" value="1"/>
</dbReference>
<dbReference type="PROSITE" id="PS00061">
    <property type="entry name" value="ADH_SHORT"/>
    <property type="match status" value="1"/>
</dbReference>
<evidence type="ECO:0000259" key="5">
    <source>
        <dbReference type="SMART" id="SM00822"/>
    </source>
</evidence>
<dbReference type="InterPro" id="IPR020904">
    <property type="entry name" value="Sc_DH/Rdtase_CS"/>
</dbReference>
<accession>A0A2P6N4J4</accession>
<dbReference type="AlphaFoldDB" id="A0A2P6N4J4"/>
<dbReference type="OrthoDB" id="37659at2759"/>
<dbReference type="InterPro" id="IPR002347">
    <property type="entry name" value="SDR_fam"/>
</dbReference>
<dbReference type="SUPFAM" id="SSF51735">
    <property type="entry name" value="NAD(P)-binding Rossmann-fold domains"/>
    <property type="match status" value="1"/>
</dbReference>
<comment type="function">
    <text evidence="3">Putative oxidoreductase.</text>
</comment>
<dbReference type="Pfam" id="PF00106">
    <property type="entry name" value="adh_short"/>
    <property type="match status" value="1"/>
</dbReference>
<dbReference type="STRING" id="1890364.A0A2P6N4J4"/>
<evidence type="ECO:0000256" key="1">
    <source>
        <dbReference type="ARBA" id="ARBA00006484"/>
    </source>
</evidence>
<comment type="caution">
    <text evidence="6">The sequence shown here is derived from an EMBL/GenBank/DDBJ whole genome shotgun (WGS) entry which is preliminary data.</text>
</comment>
<dbReference type="GO" id="GO:0016020">
    <property type="term" value="C:membrane"/>
    <property type="evidence" value="ECO:0007669"/>
    <property type="project" value="TreeGrafter"/>
</dbReference>